<accession>A0ACC2G8G4</accession>
<name>A0ACC2G8G4_DALPE</name>
<proteinExistence type="predicted"/>
<evidence type="ECO:0000313" key="1">
    <source>
        <dbReference type="EMBL" id="KAJ7999927.1"/>
    </source>
</evidence>
<comment type="caution">
    <text evidence="1">The sequence shown here is derived from an EMBL/GenBank/DDBJ whole genome shotgun (WGS) entry which is preliminary data.</text>
</comment>
<evidence type="ECO:0000313" key="2">
    <source>
        <dbReference type="Proteomes" id="UP001157502"/>
    </source>
</evidence>
<sequence>MLSMKKLEEVADSLSELRALITTHSMPIREHNEDAFSAPRMPSGRRGRPGIAITRQQIKFLMRQGYTVRRMAQLMKCSASLLYKRTIALGLPIRSSRSSSLTNEELEHYIRRLHKQYPRSGNEMMRALLRAEGLFVTRQRVRVMLTYIDPAAAARRWSATVARRTYHVPFPNSLWHMDGNMRLIRWGLVVHGAIDGYSRLVTFLNCNTDNKAVTVLTQFLKATCLYGLPSRVHSHHGGENTQVALFMNIVQGEERRSHITGESVHSQRIERLWRDVFLHVLHYFYNEFYSLEDAATLDPQNDIHKLSLHLTYLPEIQSRLNMFREAWNQHSLRTEHNRTPSQIWTEGMLTNMEADSTPINNVFGDDPYREQNVEALLHNMASITFTAVVVQQPNVILNPQQQQEVLRAIEGIVDLKVKYQTCCTEISNKLNV</sequence>
<keyword evidence="2" id="KW-1185">Reference proteome</keyword>
<dbReference type="EMBL" id="CM055743">
    <property type="protein sequence ID" value="KAJ7999927.1"/>
    <property type="molecule type" value="Genomic_DNA"/>
</dbReference>
<dbReference type="Proteomes" id="UP001157502">
    <property type="component" value="Chromosome 16"/>
</dbReference>
<gene>
    <name evidence="1" type="ORF">DPEC_G00199480</name>
</gene>
<reference evidence="1" key="1">
    <citation type="submission" date="2021-05" db="EMBL/GenBank/DDBJ databases">
        <authorList>
            <person name="Pan Q."/>
            <person name="Jouanno E."/>
            <person name="Zahm M."/>
            <person name="Klopp C."/>
            <person name="Cabau C."/>
            <person name="Louis A."/>
            <person name="Berthelot C."/>
            <person name="Parey E."/>
            <person name="Roest Crollius H."/>
            <person name="Montfort J."/>
            <person name="Robinson-Rechavi M."/>
            <person name="Bouchez O."/>
            <person name="Lampietro C."/>
            <person name="Lopez Roques C."/>
            <person name="Donnadieu C."/>
            <person name="Postlethwait J."/>
            <person name="Bobe J."/>
            <person name="Dillon D."/>
            <person name="Chandos A."/>
            <person name="von Hippel F."/>
            <person name="Guiguen Y."/>
        </authorList>
    </citation>
    <scope>NUCLEOTIDE SEQUENCE</scope>
    <source>
        <strain evidence="1">YG-Jan2019</strain>
    </source>
</reference>
<organism evidence="1 2">
    <name type="scientific">Dallia pectoralis</name>
    <name type="common">Alaska blackfish</name>
    <dbReference type="NCBI Taxonomy" id="75939"/>
    <lineage>
        <taxon>Eukaryota</taxon>
        <taxon>Metazoa</taxon>
        <taxon>Chordata</taxon>
        <taxon>Craniata</taxon>
        <taxon>Vertebrata</taxon>
        <taxon>Euteleostomi</taxon>
        <taxon>Actinopterygii</taxon>
        <taxon>Neopterygii</taxon>
        <taxon>Teleostei</taxon>
        <taxon>Protacanthopterygii</taxon>
        <taxon>Esociformes</taxon>
        <taxon>Umbridae</taxon>
        <taxon>Dallia</taxon>
    </lineage>
</organism>
<protein>
    <submittedName>
        <fullName evidence="1">Uncharacterized protein</fullName>
    </submittedName>
</protein>